<keyword evidence="1" id="KW-0677">Repeat</keyword>
<dbReference type="Proteomes" id="UP000694865">
    <property type="component" value="Unplaced"/>
</dbReference>
<dbReference type="InterPro" id="IPR011059">
    <property type="entry name" value="Metal-dep_hydrolase_composite"/>
</dbReference>
<dbReference type="PROSITE" id="PS50297">
    <property type="entry name" value="ANK_REP_REGION"/>
    <property type="match status" value="2"/>
</dbReference>
<dbReference type="Pfam" id="PF12796">
    <property type="entry name" value="Ank_2"/>
    <property type="match status" value="1"/>
</dbReference>
<dbReference type="InterPro" id="IPR032171">
    <property type="entry name" value="COR-A"/>
</dbReference>
<gene>
    <name evidence="5" type="primary">LOC102803719</name>
</gene>
<accession>A0ABM0M4T8</accession>
<dbReference type="InterPro" id="IPR036770">
    <property type="entry name" value="Ankyrin_rpt-contain_sf"/>
</dbReference>
<evidence type="ECO:0000259" key="3">
    <source>
        <dbReference type="Pfam" id="PF16095"/>
    </source>
</evidence>
<dbReference type="Gene3D" id="1.25.40.20">
    <property type="entry name" value="Ankyrin repeat-containing domain"/>
    <property type="match status" value="2"/>
</dbReference>
<dbReference type="SMART" id="SM00248">
    <property type="entry name" value="ANK"/>
    <property type="match status" value="5"/>
</dbReference>
<protein>
    <submittedName>
        <fullName evidence="5">Uncharacterized protein LOC102803719</fullName>
    </submittedName>
</protein>
<dbReference type="InterPro" id="IPR039788">
    <property type="entry name" value="NOL4/NOL4L"/>
</dbReference>
<evidence type="ECO:0000313" key="5">
    <source>
        <dbReference type="RefSeq" id="XP_006815029.1"/>
    </source>
</evidence>
<evidence type="ECO:0000256" key="2">
    <source>
        <dbReference type="PROSITE-ProRule" id="PRU00023"/>
    </source>
</evidence>
<name>A0ABM0M4T8_SACKO</name>
<dbReference type="PROSITE" id="PS50088">
    <property type="entry name" value="ANK_REPEAT"/>
    <property type="match status" value="2"/>
</dbReference>
<evidence type="ECO:0000313" key="4">
    <source>
        <dbReference type="Proteomes" id="UP000694865"/>
    </source>
</evidence>
<evidence type="ECO:0000256" key="1">
    <source>
        <dbReference type="ARBA" id="ARBA00022737"/>
    </source>
</evidence>
<keyword evidence="2" id="KW-0040">ANK repeat</keyword>
<feature type="repeat" description="ANK" evidence="2">
    <location>
        <begin position="126"/>
        <end position="158"/>
    </location>
</feature>
<dbReference type="Pfam" id="PF16095">
    <property type="entry name" value="COR-A"/>
    <property type="match status" value="1"/>
</dbReference>
<feature type="repeat" description="ANK" evidence="2">
    <location>
        <begin position="159"/>
        <end position="191"/>
    </location>
</feature>
<dbReference type="InterPro" id="IPR027417">
    <property type="entry name" value="P-loop_NTPase"/>
</dbReference>
<dbReference type="InterPro" id="IPR002110">
    <property type="entry name" value="Ankyrin_rpt"/>
</dbReference>
<dbReference type="SUPFAM" id="SSF48403">
    <property type="entry name" value="Ankyrin repeat"/>
    <property type="match status" value="1"/>
</dbReference>
<dbReference type="PANTHER" id="PTHR12449">
    <property type="entry name" value="DEATH DOMAIN-CONTAINING PROTEIN"/>
    <property type="match status" value="1"/>
</dbReference>
<dbReference type="RefSeq" id="XP_006815029.1">
    <property type="nucleotide sequence ID" value="XM_006814966.1"/>
</dbReference>
<organism evidence="4 5">
    <name type="scientific">Saccoglossus kowalevskii</name>
    <name type="common">Acorn worm</name>
    <dbReference type="NCBI Taxonomy" id="10224"/>
    <lineage>
        <taxon>Eukaryota</taxon>
        <taxon>Metazoa</taxon>
        <taxon>Hemichordata</taxon>
        <taxon>Enteropneusta</taxon>
        <taxon>Harrimaniidae</taxon>
        <taxon>Saccoglossus</taxon>
    </lineage>
</organism>
<keyword evidence="4" id="KW-1185">Reference proteome</keyword>
<dbReference type="Gene3D" id="3.40.50.300">
    <property type="entry name" value="P-loop containing nucleotide triphosphate hydrolases"/>
    <property type="match status" value="1"/>
</dbReference>
<dbReference type="GeneID" id="102803719"/>
<dbReference type="SUPFAM" id="SSF52540">
    <property type="entry name" value="P-loop containing nucleoside triphosphate hydrolases"/>
    <property type="match status" value="1"/>
</dbReference>
<dbReference type="Gene3D" id="2.30.40.10">
    <property type="entry name" value="Urease, subunit C, domain 1"/>
    <property type="match status" value="1"/>
</dbReference>
<sequence>MYFGESDTRFNFCSCLAFIALGLDDRIGNFMVGKEFDALLIETACKDSPFDTFDGHYKDTFEDYYRAAQEGNLDVIKSFISNVEDLDRKYFYYQRTLVTHASSYGQREVVETLINAGASAGCKEANGNTAIHFASHNGHSSVVEVLLRHGVDPNCKNNEGQTPLYLATLNNNIEVVKVLIQYRCDVNSLFEKNNALYTILRYPIRHLTSSKFEESVQKQEDALGIVKLLVEADINIDHISTDGRTPLEVTQSNIGRHCARTTFYKGAEHVILGAKLEKVYQELMIEKGVPVTVGKLYICGHCGAGKSTLKRSLLLSTKATDAPPPGDDKYIPTAGIEVENIFVPGIGKVSLWDYAGHAEFFVTHTMFLGARTATFVVLYQIADYHKKPHGVEIRRPFEIMEEQKNKVLHWLRLIKATNPSKVKGQEGQKPTVILVASRADWAAQWEQEAKQVAKQITEDCSEIMKDHLNIVDECFVINGHEPDTADMARLRNLLNARITNVLQNEKPMPSICDKIAKNIHTLIGEKKLYPVMHWDDYYSHVKETIDSNIEEHFLDKATDYLYNMGEILYFKSDDASYSGNIIVLEPQWFCERVIGPMLASNVFNQYTHRLGMKEIYTRPELEKVLNDRADVELLVKLLEAFELLFPLTRGSGSVAYSYIIPGLLPSDMPDNQWRMSATKRRYFGRRVHCLQDTDNFSPGFFSRLQTRLYLHFTSLGHRPSGIWRNGIKVCDSVEGLVYMTDDRRAVHVCVRTEDDEEIGECSRLLNLVTQDIYDVLRTSCPGTNVGMCILSPQSLRDHENPEDICYYTLQQVCEAEIQKRKVYDEIVGRTEVITDLLCPGHDRTFLDIQRYQCDVKWLLQKTKEELIENLEIEDPSGLRDHRIMAQYMGISNSERQYMARVAYKRNTTVTEMILNKWSENWAKKRKRDGPSAVKYENTSYGVYYYESSIDNLLKIINEIDHYDVKCAIIDMFELLQRHPKDVGV</sequence>
<proteinExistence type="predicted"/>
<reference evidence="5" key="1">
    <citation type="submission" date="2025-08" db="UniProtKB">
        <authorList>
            <consortium name="RefSeq"/>
        </authorList>
    </citation>
    <scope>IDENTIFICATION</scope>
    <source>
        <tissue evidence="5">Testes</tissue>
    </source>
</reference>
<dbReference type="PANTHER" id="PTHR12449:SF18">
    <property type="entry name" value="DEATH DOMAIN-CONTAINING PROTEIN"/>
    <property type="match status" value="1"/>
</dbReference>
<feature type="domain" description="COR" evidence="3">
    <location>
        <begin position="525"/>
        <end position="664"/>
    </location>
</feature>